<name>A0ABQ8JDZ2_DERPT</name>
<reference evidence="2 3" key="1">
    <citation type="journal article" date="2018" name="J. Allergy Clin. Immunol.">
        <title>High-quality assembly of Dermatophagoides pteronyssinus genome and transcriptome reveals a wide range of novel allergens.</title>
        <authorList>
            <person name="Liu X.Y."/>
            <person name="Yang K.Y."/>
            <person name="Wang M.Q."/>
            <person name="Kwok J.S."/>
            <person name="Zeng X."/>
            <person name="Yang Z."/>
            <person name="Xiao X.J."/>
            <person name="Lau C.P."/>
            <person name="Li Y."/>
            <person name="Huang Z.M."/>
            <person name="Ba J.G."/>
            <person name="Yim A.K."/>
            <person name="Ouyang C.Y."/>
            <person name="Ngai S.M."/>
            <person name="Chan T.F."/>
            <person name="Leung E.L."/>
            <person name="Liu L."/>
            <person name="Liu Z.G."/>
            <person name="Tsui S.K."/>
        </authorList>
    </citation>
    <scope>NUCLEOTIDE SEQUENCE [LARGE SCALE GENOMIC DNA]</scope>
    <source>
        <strain evidence="2">Derp</strain>
    </source>
</reference>
<comment type="caution">
    <text evidence="2">The sequence shown here is derived from an EMBL/GenBank/DDBJ whole genome shotgun (WGS) entry which is preliminary data.</text>
</comment>
<feature type="transmembrane region" description="Helical" evidence="1">
    <location>
        <begin position="12"/>
        <end position="33"/>
    </location>
</feature>
<organism evidence="2 3">
    <name type="scientific">Dermatophagoides pteronyssinus</name>
    <name type="common">European house dust mite</name>
    <dbReference type="NCBI Taxonomy" id="6956"/>
    <lineage>
        <taxon>Eukaryota</taxon>
        <taxon>Metazoa</taxon>
        <taxon>Ecdysozoa</taxon>
        <taxon>Arthropoda</taxon>
        <taxon>Chelicerata</taxon>
        <taxon>Arachnida</taxon>
        <taxon>Acari</taxon>
        <taxon>Acariformes</taxon>
        <taxon>Sarcoptiformes</taxon>
        <taxon>Astigmata</taxon>
        <taxon>Psoroptidia</taxon>
        <taxon>Analgoidea</taxon>
        <taxon>Pyroglyphidae</taxon>
        <taxon>Dermatophagoidinae</taxon>
        <taxon>Dermatophagoides</taxon>
    </lineage>
</organism>
<keyword evidence="1" id="KW-1133">Transmembrane helix</keyword>
<keyword evidence="1" id="KW-0472">Membrane</keyword>
<evidence type="ECO:0000313" key="3">
    <source>
        <dbReference type="Proteomes" id="UP000887458"/>
    </source>
</evidence>
<protein>
    <submittedName>
        <fullName evidence="2">Uncharacterized protein</fullName>
    </submittedName>
</protein>
<evidence type="ECO:0000256" key="1">
    <source>
        <dbReference type="SAM" id="Phobius"/>
    </source>
</evidence>
<dbReference type="EMBL" id="NJHN03000047">
    <property type="protein sequence ID" value="KAH9420834.1"/>
    <property type="molecule type" value="Genomic_DNA"/>
</dbReference>
<reference evidence="2 3" key="2">
    <citation type="journal article" date="2022" name="Mol. Biol. Evol.">
        <title>Comparative Genomics Reveals Insights into the Divergent Evolution of Astigmatic Mites and Household Pest Adaptations.</title>
        <authorList>
            <person name="Xiong Q."/>
            <person name="Wan A.T."/>
            <person name="Liu X."/>
            <person name="Fung C.S."/>
            <person name="Xiao X."/>
            <person name="Malainual N."/>
            <person name="Hou J."/>
            <person name="Wang L."/>
            <person name="Wang M."/>
            <person name="Yang K.Y."/>
            <person name="Cui Y."/>
            <person name="Leung E.L."/>
            <person name="Nong W."/>
            <person name="Shin S.K."/>
            <person name="Au S.W."/>
            <person name="Jeong K.Y."/>
            <person name="Chew F.T."/>
            <person name="Hui J.H."/>
            <person name="Leung T.F."/>
            <person name="Tungtrongchitr A."/>
            <person name="Zhong N."/>
            <person name="Liu Z."/>
            <person name="Tsui S.K."/>
        </authorList>
    </citation>
    <scope>NUCLEOTIDE SEQUENCE [LARGE SCALE GENOMIC DNA]</scope>
    <source>
        <strain evidence="2">Derp</strain>
    </source>
</reference>
<gene>
    <name evidence="2" type="ORF">DERP_001265</name>
</gene>
<keyword evidence="3" id="KW-1185">Reference proteome</keyword>
<sequence length="59" mass="7034">MIISNEIDSDKILSGPCTILIYFYSIDVIRIRFRMSRLLNTPMMTINRQNIYLYETKSK</sequence>
<evidence type="ECO:0000313" key="2">
    <source>
        <dbReference type="EMBL" id="KAH9420834.1"/>
    </source>
</evidence>
<keyword evidence="1" id="KW-0812">Transmembrane</keyword>
<proteinExistence type="predicted"/>
<accession>A0ABQ8JDZ2</accession>
<dbReference type="Proteomes" id="UP000887458">
    <property type="component" value="Unassembled WGS sequence"/>
</dbReference>